<evidence type="ECO:0000256" key="2">
    <source>
        <dbReference type="ARBA" id="ARBA00003921"/>
    </source>
</evidence>
<evidence type="ECO:0000256" key="3">
    <source>
        <dbReference type="ARBA" id="ARBA00004496"/>
    </source>
</evidence>
<gene>
    <name evidence="20" type="primary">murB</name>
    <name evidence="22" type="ORF">OS145_11436</name>
</gene>
<feature type="active site" evidence="20">
    <location>
        <position position="305"/>
    </location>
</feature>
<dbReference type="Proteomes" id="UP000016543">
    <property type="component" value="Unassembled WGS sequence"/>
</dbReference>
<comment type="cofactor">
    <cofactor evidence="1 20">
        <name>FAD</name>
        <dbReference type="ChEBI" id="CHEBI:57692"/>
    </cofactor>
</comment>
<name>A0ABM9WLQ8_9GAMM</name>
<sequence length="319" mass="36125">MDRIVTKDMVQYVESICPNTTFVDEELSKISRWKTGGNADLIIKPKSLKNLSNLVAGFKKQQVEYIIIGETSNLLFDDKGLRVPCIQIDSAFNNIKLTSTGVIVESGYWVPKLSRFLMLNNFTGAEHICGIPGTIGGLVYMNGGSMRRSIGDNVIKVTSLTKNGDIVTRSKSECFFNYRESIFQNISEIIVEVEFEFDKIDDRAEVRRKMLHILKDRRNKFPRKLPNCGSVFKSNPKMYEKYGPPGKVIEDLCFKGFSIGNSRVSEQHANFITHNGKGKSSEIRDLIRLVHVTAFEKLGLKMDIEVSSLDEYGRKINFV</sequence>
<accession>A0ABM9WLQ8</accession>
<dbReference type="InterPro" id="IPR016167">
    <property type="entry name" value="FAD-bd_PCMH_sub1"/>
</dbReference>
<proteinExistence type="inferred from homology"/>
<evidence type="ECO:0000313" key="23">
    <source>
        <dbReference type="Proteomes" id="UP000016543"/>
    </source>
</evidence>
<keyword evidence="23" id="KW-1185">Reference proteome</keyword>
<evidence type="ECO:0000256" key="16">
    <source>
        <dbReference type="ARBA" id="ARBA00023306"/>
    </source>
</evidence>
<evidence type="ECO:0000256" key="19">
    <source>
        <dbReference type="ARBA" id="ARBA00048914"/>
    </source>
</evidence>
<comment type="subcellular location">
    <subcellularLocation>
        <location evidence="3 20">Cytoplasm</location>
    </subcellularLocation>
</comment>
<dbReference type="SUPFAM" id="SSF56176">
    <property type="entry name" value="FAD-binding/transporter-associated domain-like"/>
    <property type="match status" value="1"/>
</dbReference>
<dbReference type="InterPro" id="IPR016169">
    <property type="entry name" value="FAD-bd_PCMH_sub2"/>
</dbReference>
<comment type="function">
    <text evidence="2 20">Cell wall formation.</text>
</comment>
<feature type="active site" evidence="20">
    <location>
        <position position="179"/>
    </location>
</feature>
<keyword evidence="8 20" id="KW-0963">Cytoplasm</keyword>
<dbReference type="PANTHER" id="PTHR21071:SF4">
    <property type="entry name" value="UDP-N-ACETYLENOLPYRUVOYLGLUCOSAMINE REDUCTASE"/>
    <property type="match status" value="1"/>
</dbReference>
<evidence type="ECO:0000256" key="9">
    <source>
        <dbReference type="ARBA" id="ARBA00022618"/>
    </source>
</evidence>
<evidence type="ECO:0000256" key="15">
    <source>
        <dbReference type="ARBA" id="ARBA00023002"/>
    </source>
</evidence>
<keyword evidence="16 20" id="KW-0131">Cell cycle</keyword>
<dbReference type="PANTHER" id="PTHR21071">
    <property type="entry name" value="UDP-N-ACETYLENOLPYRUVOYLGLUCOSAMINE REDUCTASE"/>
    <property type="match status" value="1"/>
</dbReference>
<dbReference type="HAMAP" id="MF_00037">
    <property type="entry name" value="MurB"/>
    <property type="match status" value="1"/>
</dbReference>
<dbReference type="InterPro" id="IPR036635">
    <property type="entry name" value="MurB_C_sf"/>
</dbReference>
<evidence type="ECO:0000256" key="4">
    <source>
        <dbReference type="ARBA" id="ARBA00004752"/>
    </source>
</evidence>
<keyword evidence="13 20" id="KW-0133">Cell shape</keyword>
<dbReference type="InterPro" id="IPR006094">
    <property type="entry name" value="Oxid_FAD_bind_N"/>
</dbReference>
<dbReference type="RefSeq" id="WP_006954962.1">
    <property type="nucleotide sequence ID" value="NZ_CH672404.1"/>
</dbReference>
<evidence type="ECO:0000256" key="18">
    <source>
        <dbReference type="ARBA" id="ARBA00031026"/>
    </source>
</evidence>
<dbReference type="Pfam" id="PF01565">
    <property type="entry name" value="FAD_binding_4"/>
    <property type="match status" value="1"/>
</dbReference>
<keyword evidence="12 20" id="KW-0521">NADP</keyword>
<evidence type="ECO:0000259" key="21">
    <source>
        <dbReference type="PROSITE" id="PS51387"/>
    </source>
</evidence>
<keyword evidence="14 20" id="KW-0573">Peptidoglycan synthesis</keyword>
<evidence type="ECO:0000256" key="14">
    <source>
        <dbReference type="ARBA" id="ARBA00022984"/>
    </source>
</evidence>
<dbReference type="EC" id="1.3.1.98" evidence="6 20"/>
<feature type="domain" description="FAD-binding PCMH-type" evidence="21">
    <location>
        <begin position="35"/>
        <end position="200"/>
    </location>
</feature>
<dbReference type="EMBL" id="AAMX01000010">
    <property type="protein sequence ID" value="EAQ31900.1"/>
    <property type="molecule type" value="Genomic_DNA"/>
</dbReference>
<evidence type="ECO:0000256" key="7">
    <source>
        <dbReference type="ARBA" id="ARBA00015188"/>
    </source>
</evidence>
<keyword evidence="10 20" id="KW-0285">Flavoprotein</keyword>
<dbReference type="InterPro" id="IPR016166">
    <property type="entry name" value="FAD-bd_PCMH"/>
</dbReference>
<dbReference type="NCBIfam" id="TIGR00179">
    <property type="entry name" value="murB"/>
    <property type="match status" value="1"/>
</dbReference>
<evidence type="ECO:0000256" key="13">
    <source>
        <dbReference type="ARBA" id="ARBA00022960"/>
    </source>
</evidence>
<keyword evidence="9 20" id="KW-0132">Cell division</keyword>
<reference evidence="22 23" key="1">
    <citation type="submission" date="2006-01" db="EMBL/GenBank/DDBJ databases">
        <authorList>
            <person name="Brettar I."/>
            <person name="Hofle M."/>
            <person name="Ferriera S."/>
            <person name="Johnson J."/>
            <person name="Kravitz S."/>
            <person name="Halpern A."/>
            <person name="Remington K."/>
            <person name="Beeson K."/>
            <person name="Tran B."/>
            <person name="Rogers Y.-H."/>
            <person name="Friedman R."/>
            <person name="Venter J.C."/>
        </authorList>
    </citation>
    <scope>NUCLEOTIDE SEQUENCE [LARGE SCALE GENOMIC DNA]</scope>
    <source>
        <strain evidence="22 23">OS145</strain>
    </source>
</reference>
<feature type="active site" description="Proton donor" evidence="20">
    <location>
        <position position="230"/>
    </location>
</feature>
<keyword evidence="15 20" id="KW-0560">Oxidoreductase</keyword>
<evidence type="ECO:0000256" key="12">
    <source>
        <dbReference type="ARBA" id="ARBA00022857"/>
    </source>
</evidence>
<protein>
    <recommendedName>
        <fullName evidence="7 20">UDP-N-acetylenolpyruvoylglucosamine reductase</fullName>
        <ecNumber evidence="6 20">1.3.1.98</ecNumber>
    </recommendedName>
    <alternativeName>
        <fullName evidence="18 20">UDP-N-acetylmuramate dehydrogenase</fullName>
    </alternativeName>
</protein>
<comment type="caution">
    <text evidence="22">The sequence shown here is derived from an EMBL/GenBank/DDBJ whole genome shotgun (WGS) entry which is preliminary data.</text>
</comment>
<comment type="pathway">
    <text evidence="4 20">Cell wall biogenesis; peptidoglycan biosynthesis.</text>
</comment>
<evidence type="ECO:0000256" key="8">
    <source>
        <dbReference type="ARBA" id="ARBA00022490"/>
    </source>
</evidence>
<evidence type="ECO:0000256" key="11">
    <source>
        <dbReference type="ARBA" id="ARBA00022827"/>
    </source>
</evidence>
<dbReference type="SUPFAM" id="SSF56194">
    <property type="entry name" value="Uridine diphospho-N-Acetylenolpyruvylglucosamine reductase, MurB, C-terminal domain"/>
    <property type="match status" value="1"/>
</dbReference>
<comment type="catalytic activity">
    <reaction evidence="19 20">
        <text>UDP-N-acetyl-alpha-D-muramate + NADP(+) = UDP-N-acetyl-3-O-(1-carboxyvinyl)-alpha-D-glucosamine + NADPH + H(+)</text>
        <dbReference type="Rhea" id="RHEA:12248"/>
        <dbReference type="ChEBI" id="CHEBI:15378"/>
        <dbReference type="ChEBI" id="CHEBI:57783"/>
        <dbReference type="ChEBI" id="CHEBI:58349"/>
        <dbReference type="ChEBI" id="CHEBI:68483"/>
        <dbReference type="ChEBI" id="CHEBI:70757"/>
        <dbReference type="EC" id="1.3.1.98"/>
    </reaction>
</comment>
<dbReference type="InterPro" id="IPR036318">
    <property type="entry name" value="FAD-bd_PCMH-like_sf"/>
</dbReference>
<evidence type="ECO:0000256" key="10">
    <source>
        <dbReference type="ARBA" id="ARBA00022630"/>
    </source>
</evidence>
<dbReference type="Gene3D" id="3.30.43.10">
    <property type="entry name" value="Uridine Diphospho-n-acetylenolpyruvylglucosamine Reductase, domain 2"/>
    <property type="match status" value="1"/>
</dbReference>
<dbReference type="InterPro" id="IPR003170">
    <property type="entry name" value="MurB"/>
</dbReference>
<evidence type="ECO:0000256" key="17">
    <source>
        <dbReference type="ARBA" id="ARBA00023316"/>
    </source>
</evidence>
<evidence type="ECO:0000256" key="5">
    <source>
        <dbReference type="ARBA" id="ARBA00010485"/>
    </source>
</evidence>
<evidence type="ECO:0000256" key="20">
    <source>
        <dbReference type="HAMAP-Rule" id="MF_00037"/>
    </source>
</evidence>
<evidence type="ECO:0000313" key="22">
    <source>
        <dbReference type="EMBL" id="EAQ31900.1"/>
    </source>
</evidence>
<organism evidence="22 23">
    <name type="scientific">Idiomarina baltica OS145</name>
    <dbReference type="NCBI Taxonomy" id="314276"/>
    <lineage>
        <taxon>Bacteria</taxon>
        <taxon>Pseudomonadati</taxon>
        <taxon>Pseudomonadota</taxon>
        <taxon>Gammaproteobacteria</taxon>
        <taxon>Alteromonadales</taxon>
        <taxon>Idiomarinaceae</taxon>
        <taxon>Idiomarina</taxon>
    </lineage>
</organism>
<dbReference type="Gene3D" id="3.90.78.10">
    <property type="entry name" value="UDP-N-acetylenolpyruvoylglucosamine reductase, C-terminal domain"/>
    <property type="match status" value="1"/>
</dbReference>
<evidence type="ECO:0000256" key="1">
    <source>
        <dbReference type="ARBA" id="ARBA00001974"/>
    </source>
</evidence>
<dbReference type="InterPro" id="IPR011601">
    <property type="entry name" value="MurB_C"/>
</dbReference>
<dbReference type="Gene3D" id="3.30.465.10">
    <property type="match status" value="1"/>
</dbReference>
<comment type="similarity">
    <text evidence="5 20">Belongs to the MurB family.</text>
</comment>
<keyword evidence="17 20" id="KW-0961">Cell wall biogenesis/degradation</keyword>
<dbReference type="Pfam" id="PF02873">
    <property type="entry name" value="MurB_C"/>
    <property type="match status" value="1"/>
</dbReference>
<dbReference type="PROSITE" id="PS51387">
    <property type="entry name" value="FAD_PCMH"/>
    <property type="match status" value="1"/>
</dbReference>
<evidence type="ECO:0000256" key="6">
    <source>
        <dbReference type="ARBA" id="ARBA00012518"/>
    </source>
</evidence>
<keyword evidence="11 20" id="KW-0274">FAD</keyword>